<dbReference type="Pfam" id="PF00187">
    <property type="entry name" value="Chitin_bind_1"/>
    <property type="match status" value="1"/>
</dbReference>
<dbReference type="InterPro" id="IPR036779">
    <property type="entry name" value="LysM_dom_sf"/>
</dbReference>
<feature type="domain" description="GH18" evidence="17">
    <location>
        <begin position="556"/>
        <end position="914"/>
    </location>
</feature>
<evidence type="ECO:0000256" key="11">
    <source>
        <dbReference type="ARBA" id="ARBA00023295"/>
    </source>
</evidence>
<comment type="subcellular location">
    <subcellularLocation>
        <location evidence="2">Secreted</location>
    </subcellularLocation>
</comment>
<dbReference type="SUPFAM" id="SSF57016">
    <property type="entry name" value="Plant lectins/antimicrobial peptides"/>
    <property type="match status" value="1"/>
</dbReference>
<evidence type="ECO:0000256" key="13">
    <source>
        <dbReference type="RuleBase" id="RU000489"/>
    </source>
</evidence>
<dbReference type="Proteomes" id="UP000319257">
    <property type="component" value="Unassembled WGS sequence"/>
</dbReference>
<dbReference type="InterPro" id="IPR011583">
    <property type="entry name" value="Chitinase_II/V-like_cat"/>
</dbReference>
<feature type="compositionally biased region" description="Gly residues" evidence="14">
    <location>
        <begin position="1248"/>
        <end position="1257"/>
    </location>
</feature>
<evidence type="ECO:0000256" key="1">
    <source>
        <dbReference type="ARBA" id="ARBA00000822"/>
    </source>
</evidence>
<keyword evidence="5" id="KW-0964">Secreted</keyword>
<dbReference type="GO" id="GO:0006032">
    <property type="term" value="P:chitin catabolic process"/>
    <property type="evidence" value="ECO:0007669"/>
    <property type="project" value="UniProtKB-KW"/>
</dbReference>
<name>A0A507AZ86_9PEZI</name>
<evidence type="ECO:0000256" key="10">
    <source>
        <dbReference type="ARBA" id="ARBA00023277"/>
    </source>
</evidence>
<dbReference type="CDD" id="cd00035">
    <property type="entry name" value="ChtBD1"/>
    <property type="match status" value="1"/>
</dbReference>
<dbReference type="GO" id="GO:0008843">
    <property type="term" value="F:endochitinase activity"/>
    <property type="evidence" value="ECO:0007669"/>
    <property type="project" value="UniProtKB-EC"/>
</dbReference>
<feature type="region of interest" description="Disordered" evidence="14">
    <location>
        <begin position="1220"/>
        <end position="1265"/>
    </location>
</feature>
<keyword evidence="6" id="KW-0147">Chitin-binding</keyword>
<keyword evidence="7 13" id="KW-0378">Hydrolase</keyword>
<dbReference type="Gene3D" id="3.30.60.10">
    <property type="entry name" value="Endochitinase-like"/>
    <property type="match status" value="1"/>
</dbReference>
<evidence type="ECO:0000256" key="4">
    <source>
        <dbReference type="ARBA" id="ARBA00012729"/>
    </source>
</evidence>
<dbReference type="RefSeq" id="XP_030997856.1">
    <property type="nucleotide sequence ID" value="XM_031138518.1"/>
</dbReference>
<dbReference type="PROSITE" id="PS51910">
    <property type="entry name" value="GH18_2"/>
    <property type="match status" value="1"/>
</dbReference>
<gene>
    <name evidence="18" type="ORF">E0L32_004140</name>
</gene>
<dbReference type="Pfam" id="PF00704">
    <property type="entry name" value="Glyco_hydro_18"/>
    <property type="match status" value="1"/>
</dbReference>
<dbReference type="InterPro" id="IPR029070">
    <property type="entry name" value="Chitinase_insertion_sf"/>
</dbReference>
<dbReference type="InterPro" id="IPR001002">
    <property type="entry name" value="Chitin-bd_1"/>
</dbReference>
<keyword evidence="19" id="KW-1185">Reference proteome</keyword>
<dbReference type="CDD" id="cd00118">
    <property type="entry name" value="LysM"/>
    <property type="match status" value="1"/>
</dbReference>
<dbReference type="PANTHER" id="PTHR47700">
    <property type="entry name" value="V CHITINASE, PUTATIVE (AFU_ORTHOLOGUE AFUA_6G13720)-RELATED"/>
    <property type="match status" value="1"/>
</dbReference>
<dbReference type="Gene3D" id="3.10.350.10">
    <property type="entry name" value="LysM domain"/>
    <property type="match status" value="2"/>
</dbReference>
<reference evidence="18 19" key="1">
    <citation type="submission" date="2019-06" db="EMBL/GenBank/DDBJ databases">
        <title>Draft genome sequence of the filamentous fungus Phialemoniopsis curvata isolated from diesel fuel.</title>
        <authorList>
            <person name="Varaljay V.A."/>
            <person name="Lyon W.J."/>
            <person name="Crouch A.L."/>
            <person name="Drake C.E."/>
            <person name="Hollomon J.M."/>
            <person name="Nadeau L.J."/>
            <person name="Nunn H.S."/>
            <person name="Stevenson B.S."/>
            <person name="Bojanowski C.L."/>
            <person name="Crookes-Goodson W.J."/>
        </authorList>
    </citation>
    <scope>NUCLEOTIDE SEQUENCE [LARGE SCALE GENOMIC DNA]</scope>
    <source>
        <strain evidence="18 19">D216</strain>
    </source>
</reference>
<feature type="domain" description="LysM" evidence="16">
    <location>
        <begin position="343"/>
        <end position="388"/>
    </location>
</feature>
<feature type="signal peptide" evidence="15">
    <location>
        <begin position="1"/>
        <end position="17"/>
    </location>
</feature>
<dbReference type="SUPFAM" id="SSF51445">
    <property type="entry name" value="(Trans)glycosidases"/>
    <property type="match status" value="1"/>
</dbReference>
<dbReference type="PROSITE" id="PS51782">
    <property type="entry name" value="LYSM"/>
    <property type="match status" value="2"/>
</dbReference>
<dbReference type="PROSITE" id="PS01095">
    <property type="entry name" value="GH18_1"/>
    <property type="match status" value="1"/>
</dbReference>
<dbReference type="SUPFAM" id="SSF54556">
    <property type="entry name" value="Chitinase insertion domain"/>
    <property type="match status" value="1"/>
</dbReference>
<comment type="similarity">
    <text evidence="3">Belongs to the glycosyl hydrolase 18 family. Chitinase class V subfamily.</text>
</comment>
<evidence type="ECO:0000256" key="12">
    <source>
        <dbReference type="ARBA" id="ARBA00023326"/>
    </source>
</evidence>
<comment type="catalytic activity">
    <reaction evidence="1">
        <text>Random endo-hydrolysis of N-acetyl-beta-D-glucosaminide (1-&gt;4)-beta-linkages in chitin and chitodextrins.</text>
        <dbReference type="EC" id="3.2.1.14"/>
    </reaction>
</comment>
<organism evidence="18 19">
    <name type="scientific">Thyridium curvatum</name>
    <dbReference type="NCBI Taxonomy" id="1093900"/>
    <lineage>
        <taxon>Eukaryota</taxon>
        <taxon>Fungi</taxon>
        <taxon>Dikarya</taxon>
        <taxon>Ascomycota</taxon>
        <taxon>Pezizomycotina</taxon>
        <taxon>Sordariomycetes</taxon>
        <taxon>Sordariomycetidae</taxon>
        <taxon>Thyridiales</taxon>
        <taxon>Thyridiaceae</taxon>
        <taxon>Thyridium</taxon>
    </lineage>
</organism>
<evidence type="ECO:0000256" key="5">
    <source>
        <dbReference type="ARBA" id="ARBA00022525"/>
    </source>
</evidence>
<dbReference type="GO" id="GO:0008061">
    <property type="term" value="F:chitin binding"/>
    <property type="evidence" value="ECO:0007669"/>
    <property type="project" value="UniProtKB-KW"/>
</dbReference>
<dbReference type="Gene3D" id="3.20.20.80">
    <property type="entry name" value="Glycosidases"/>
    <property type="match status" value="1"/>
</dbReference>
<evidence type="ECO:0000313" key="19">
    <source>
        <dbReference type="Proteomes" id="UP000319257"/>
    </source>
</evidence>
<dbReference type="Gene3D" id="3.10.50.10">
    <property type="match status" value="1"/>
</dbReference>
<dbReference type="CDD" id="cd02878">
    <property type="entry name" value="GH18_zymocin_alpha"/>
    <property type="match status" value="1"/>
</dbReference>
<feature type="domain" description="LysM" evidence="16">
    <location>
        <begin position="411"/>
        <end position="460"/>
    </location>
</feature>
<dbReference type="InParanoid" id="A0A507AZ86"/>
<keyword evidence="12" id="KW-0624">Polysaccharide degradation</keyword>
<dbReference type="EMBL" id="SKBQ01000019">
    <property type="protein sequence ID" value="TPX16145.1"/>
    <property type="molecule type" value="Genomic_DNA"/>
</dbReference>
<evidence type="ECO:0000256" key="9">
    <source>
        <dbReference type="ARBA" id="ARBA00023026"/>
    </source>
</evidence>
<keyword evidence="9" id="KW-0843">Virulence</keyword>
<sequence length="1542" mass="166593">MKSFLILLPVAATVVHGAMNVDGTRVERPVSEDDASTIADTLTYIPDQHDCPLPCHIDYANVHKWTPYHSIDRLERCKLPMLLHFSVLNPLDDPDTDVLFRSCTLGEDPAAAGDRTVINATSIPIDNPKNGTNLVEVSLRTAPACAIDGDETDGELAIGTGGSRGSNPGFASVLDGMKTFFDTKDNCDEAFLFAYLNRTVAGVHIGAGLGKPTVASALGAVAKHLEEGDSMAELFTAEICGGGRGPETVFGLSINTNGSLSAAQKTTIAWSRGSCAIGNGPLGGSGQATLRVKVFDIASTPVSAERNGTANSTSRVVHPRAYGQRSNTLWPRSGSLGKRDTCKYIRVESGDGCASLAAKCGIRGADFVKYNPKSDLCSTLQPGDYVCCSAGDPYTEPKPEAPQPNADGSCAVHYIQTGDTCAEIGKTFGLTEEQIESFNKGKTWGWTECKSMLAGYNMCLSTGRPPLPPPQQGTECGPLVPGTQQSDTSIPMAELNPCPLKACCSNWGFCGPFPEHCDIHAPEGGGPGTKLPGFRSTCVSNCGNEIKQNSGPPANFSRIGYYESWNLNRKCLWLKAGNANTDGSYTHIHWGFAEIDPSNWKVVIKDPHNQWEAFKGLPKVKRIISFGGWAYSTEAATYNIIRQAIIVNRETFATNIAQFLNEEKLDGVDIDWEYPGAPDITVDGQVIGQKGDGVSYLRFLTVLKSKVGASKSVSIAAPASYWYLKAFPIDRIAAVIDYIVYMTYDLHGQWDYGNPNAFDSCPSGKCIRSHVNLTETRNTLSIITKAGVANNKIFVGESSYGRSFHMAVDGCWGPMCDFTGTRLQSDANPGRCTDTRGYISNAEINEIIRGGSGQQLHDGDSNTDVLLYQGDYISYMTPTTKDTRRSDWKSLNFAGTIDWAVDLQSFGKDDFDVPIDTPSEGSEGCVSGESDDLNADDLCAFACAYGFCPQNTCRCLVTGRAIALPPVMSTADFVAWDEQDVDLQRLCKFACKYGFCPPDTCGTPVVDEWEDGSVDSNQPSGGLWDKEKNYNENRLHCFIFKDGSKRDISTEMCYANACKQVVDEATAEGRTTNYGCVGHFPLDQPIPWLPYPGNNKPGWEYAVGRCSCDNGLVNWFADTIIDALPIIAQIGCYIVMSAFKLVLDVGLSAIPGVGKILDAGLDAVTTAAQVVSYAYPSDQDPVGAFEWWLSPCGGSDIVPEDIKRVFGILSNVADGVSSFRQPKNLKKGSGKKGDAANPTDRSKPKAGTGSGPNGTGNNGVTKKRKCNVPAGKSSIIMGAAKNTLRLQSCVAAGGGASTTTKNDLVITSLEFGPQPTTISKVCSQQYSQACYHYSSAIAQNPSWAVLKCPHGGVKNLAVKRPGPQTWYDQHHPSWRNDNCDVDEYPPRYLLADTDPEIVNAGKPGGQLMRFLPNKENQGAGRMWKGACFSPHIEGLTPAQFMQKWRTIPAPKIRSTVQNGVVRETAPVSVGVTPYFRISLFEHASNPPVDAGMWDNRCWPKQKAANDPGFALWHWDAWYNGQPGHAHLYDFTRAYDPQNGNGS</sequence>
<accession>A0A507AZ86</accession>
<dbReference type="InterPro" id="IPR018392">
    <property type="entry name" value="LysM"/>
</dbReference>
<dbReference type="SMART" id="SM00257">
    <property type="entry name" value="LysM"/>
    <property type="match status" value="2"/>
</dbReference>
<dbReference type="PANTHER" id="PTHR47700:SF2">
    <property type="entry name" value="CHITINASE"/>
    <property type="match status" value="1"/>
</dbReference>
<dbReference type="Pfam" id="PF01476">
    <property type="entry name" value="LysM"/>
    <property type="match status" value="1"/>
</dbReference>
<dbReference type="GeneID" id="41971587"/>
<evidence type="ECO:0000256" key="2">
    <source>
        <dbReference type="ARBA" id="ARBA00004613"/>
    </source>
</evidence>
<dbReference type="EC" id="3.2.1.14" evidence="4"/>
<keyword evidence="8" id="KW-0146">Chitin degradation</keyword>
<dbReference type="InterPro" id="IPR036861">
    <property type="entry name" value="Endochitinase-like_sf"/>
</dbReference>
<keyword evidence="11 13" id="KW-0326">Glycosidase</keyword>
<proteinExistence type="inferred from homology"/>
<dbReference type="SUPFAM" id="SSF54106">
    <property type="entry name" value="LysM domain"/>
    <property type="match status" value="1"/>
</dbReference>
<dbReference type="GO" id="GO:0000272">
    <property type="term" value="P:polysaccharide catabolic process"/>
    <property type="evidence" value="ECO:0007669"/>
    <property type="project" value="UniProtKB-KW"/>
</dbReference>
<evidence type="ECO:0000256" key="8">
    <source>
        <dbReference type="ARBA" id="ARBA00023024"/>
    </source>
</evidence>
<evidence type="ECO:0000256" key="7">
    <source>
        <dbReference type="ARBA" id="ARBA00022801"/>
    </source>
</evidence>
<keyword evidence="10" id="KW-0119">Carbohydrate metabolism</keyword>
<evidence type="ECO:0000313" key="18">
    <source>
        <dbReference type="EMBL" id="TPX16145.1"/>
    </source>
</evidence>
<dbReference type="SMART" id="SM00636">
    <property type="entry name" value="Glyco_18"/>
    <property type="match status" value="1"/>
</dbReference>
<dbReference type="InterPro" id="IPR053214">
    <property type="entry name" value="LysM12-like"/>
</dbReference>
<comment type="caution">
    <text evidence="18">The sequence shown here is derived from an EMBL/GenBank/DDBJ whole genome shotgun (WGS) entry which is preliminary data.</text>
</comment>
<dbReference type="OrthoDB" id="73875at2759"/>
<dbReference type="GO" id="GO:0005576">
    <property type="term" value="C:extracellular region"/>
    <property type="evidence" value="ECO:0007669"/>
    <property type="project" value="UniProtKB-SubCell"/>
</dbReference>
<evidence type="ECO:0000256" key="6">
    <source>
        <dbReference type="ARBA" id="ARBA00022669"/>
    </source>
</evidence>
<evidence type="ECO:0000259" key="17">
    <source>
        <dbReference type="PROSITE" id="PS51910"/>
    </source>
</evidence>
<dbReference type="InterPro" id="IPR001223">
    <property type="entry name" value="Glyco_hydro18_cat"/>
</dbReference>
<evidence type="ECO:0000259" key="16">
    <source>
        <dbReference type="PROSITE" id="PS51782"/>
    </source>
</evidence>
<dbReference type="STRING" id="1093900.A0A507AZ86"/>
<dbReference type="InterPro" id="IPR017853">
    <property type="entry name" value="GH"/>
</dbReference>
<feature type="chain" id="PRO_5021312263" description="chitinase" evidence="15">
    <location>
        <begin position="18"/>
        <end position="1542"/>
    </location>
</feature>
<dbReference type="InterPro" id="IPR001579">
    <property type="entry name" value="Glyco_hydro_18_chit_AS"/>
</dbReference>
<protein>
    <recommendedName>
        <fullName evidence="4">chitinase</fullName>
        <ecNumber evidence="4">3.2.1.14</ecNumber>
    </recommendedName>
</protein>
<evidence type="ECO:0000256" key="14">
    <source>
        <dbReference type="SAM" id="MobiDB-lite"/>
    </source>
</evidence>
<evidence type="ECO:0000256" key="3">
    <source>
        <dbReference type="ARBA" id="ARBA00008682"/>
    </source>
</evidence>
<keyword evidence="15" id="KW-0732">Signal</keyword>
<evidence type="ECO:0000256" key="15">
    <source>
        <dbReference type="SAM" id="SignalP"/>
    </source>
</evidence>